<dbReference type="AlphaFoldDB" id="A0A1P8WGV4"/>
<dbReference type="KEGG" id="fmr:Fuma_02928"/>
<dbReference type="OrthoDB" id="9805928at2"/>
<keyword evidence="1" id="KW-0238">DNA-binding</keyword>
<dbReference type="GO" id="GO:0005829">
    <property type="term" value="C:cytosol"/>
    <property type="evidence" value="ECO:0007669"/>
    <property type="project" value="TreeGrafter"/>
</dbReference>
<dbReference type="PROSITE" id="PS50943">
    <property type="entry name" value="HTH_CROC1"/>
    <property type="match status" value="1"/>
</dbReference>
<dbReference type="InterPro" id="IPR010982">
    <property type="entry name" value="Lambda_DNA-bd_dom_sf"/>
</dbReference>
<dbReference type="STRING" id="1891926.Fuma_02928"/>
<organism evidence="3 4">
    <name type="scientific">Fuerstiella marisgermanici</name>
    <dbReference type="NCBI Taxonomy" id="1891926"/>
    <lineage>
        <taxon>Bacteria</taxon>
        <taxon>Pseudomonadati</taxon>
        <taxon>Planctomycetota</taxon>
        <taxon>Planctomycetia</taxon>
        <taxon>Planctomycetales</taxon>
        <taxon>Planctomycetaceae</taxon>
        <taxon>Fuerstiella</taxon>
    </lineage>
</organism>
<dbReference type="SMART" id="SM00530">
    <property type="entry name" value="HTH_XRE"/>
    <property type="match status" value="1"/>
</dbReference>
<reference evidence="3 4" key="1">
    <citation type="journal article" date="2016" name="Front. Microbiol.">
        <title>Fuerstia marisgermanicae gen. nov., sp. nov., an Unusual Member of the Phylum Planctomycetes from the German Wadden Sea.</title>
        <authorList>
            <person name="Kohn T."/>
            <person name="Heuer A."/>
            <person name="Jogler M."/>
            <person name="Vollmers J."/>
            <person name="Boedeker C."/>
            <person name="Bunk B."/>
            <person name="Rast P."/>
            <person name="Borchert D."/>
            <person name="Glockner I."/>
            <person name="Freese H.M."/>
            <person name="Klenk H.P."/>
            <person name="Overmann J."/>
            <person name="Kaster A.K."/>
            <person name="Rohde M."/>
            <person name="Wiegand S."/>
            <person name="Jogler C."/>
        </authorList>
    </citation>
    <scope>NUCLEOTIDE SEQUENCE [LARGE SCALE GENOMIC DNA]</scope>
    <source>
        <strain evidence="3 4">NH11</strain>
    </source>
</reference>
<dbReference type="RefSeq" id="WP_077024788.1">
    <property type="nucleotide sequence ID" value="NZ_CP017641.1"/>
</dbReference>
<dbReference type="PANTHER" id="PTHR46797:SF1">
    <property type="entry name" value="METHYLPHOSPHONATE SYNTHASE"/>
    <property type="match status" value="1"/>
</dbReference>
<protein>
    <submittedName>
        <fullName evidence="3">HTH-type transcriptional regulator ImmR</fullName>
    </submittedName>
</protein>
<name>A0A1P8WGV4_9PLAN</name>
<dbReference type="Gene3D" id="1.10.260.40">
    <property type="entry name" value="lambda repressor-like DNA-binding domains"/>
    <property type="match status" value="1"/>
</dbReference>
<evidence type="ECO:0000313" key="4">
    <source>
        <dbReference type="Proteomes" id="UP000187735"/>
    </source>
</evidence>
<dbReference type="PANTHER" id="PTHR46797">
    <property type="entry name" value="HTH-TYPE TRANSCRIPTIONAL REGULATOR"/>
    <property type="match status" value="1"/>
</dbReference>
<proteinExistence type="predicted"/>
<sequence>MATVGERIKERRDELDWTQDDLATKANISKSFLSDLENGKRNVGADKLLDIARALSLSLDYLMTGKDAKKKATREPEKEVQIPKALAEFAGDEGISFRQAIALLEMQNQIIAHRSSTKKGHLDKVDWQKFYEAVKEFL</sequence>
<accession>A0A1P8WGV4</accession>
<dbReference type="Pfam" id="PF01381">
    <property type="entry name" value="HTH_3"/>
    <property type="match status" value="1"/>
</dbReference>
<feature type="domain" description="HTH cro/C1-type" evidence="2">
    <location>
        <begin position="8"/>
        <end position="62"/>
    </location>
</feature>
<dbReference type="GO" id="GO:0003677">
    <property type="term" value="F:DNA binding"/>
    <property type="evidence" value="ECO:0007669"/>
    <property type="project" value="UniProtKB-KW"/>
</dbReference>
<dbReference type="Proteomes" id="UP000187735">
    <property type="component" value="Chromosome"/>
</dbReference>
<evidence type="ECO:0000313" key="3">
    <source>
        <dbReference type="EMBL" id="APZ93311.1"/>
    </source>
</evidence>
<dbReference type="SUPFAM" id="SSF47413">
    <property type="entry name" value="lambda repressor-like DNA-binding domains"/>
    <property type="match status" value="1"/>
</dbReference>
<evidence type="ECO:0000256" key="1">
    <source>
        <dbReference type="ARBA" id="ARBA00023125"/>
    </source>
</evidence>
<dbReference type="CDD" id="cd00093">
    <property type="entry name" value="HTH_XRE"/>
    <property type="match status" value="1"/>
</dbReference>
<dbReference type="GO" id="GO:0003700">
    <property type="term" value="F:DNA-binding transcription factor activity"/>
    <property type="evidence" value="ECO:0007669"/>
    <property type="project" value="TreeGrafter"/>
</dbReference>
<dbReference type="InterPro" id="IPR050807">
    <property type="entry name" value="TransReg_Diox_bact_type"/>
</dbReference>
<keyword evidence="4" id="KW-1185">Reference proteome</keyword>
<gene>
    <name evidence="3" type="primary">immR</name>
    <name evidence="3" type="ORF">Fuma_02928</name>
</gene>
<dbReference type="EMBL" id="CP017641">
    <property type="protein sequence ID" value="APZ93311.1"/>
    <property type="molecule type" value="Genomic_DNA"/>
</dbReference>
<evidence type="ECO:0000259" key="2">
    <source>
        <dbReference type="PROSITE" id="PS50943"/>
    </source>
</evidence>
<dbReference type="InterPro" id="IPR001387">
    <property type="entry name" value="Cro/C1-type_HTH"/>
</dbReference>